<keyword evidence="2" id="KW-1185">Reference proteome</keyword>
<dbReference type="EMBL" id="AP025226">
    <property type="protein sequence ID" value="BDB96992.1"/>
    <property type="molecule type" value="Genomic_DNA"/>
</dbReference>
<proteinExistence type="predicted"/>
<name>A0AAQ4CMG1_9CREN</name>
<gene>
    <name evidence="1" type="ORF">SACC_00090</name>
</gene>
<evidence type="ECO:0000313" key="1">
    <source>
        <dbReference type="EMBL" id="BDB96992.1"/>
    </source>
</evidence>
<reference evidence="1 2" key="1">
    <citation type="journal article" date="2022" name="Microbiol. Resour. Announc.">
        <title>Complete Genome Sequence of the Hyperthermophilic and Acidophilic Archaeon Saccharolobus caldissimus Strain HS-3T.</title>
        <authorList>
            <person name="Sakai H.D."/>
            <person name="Kurosawa N."/>
        </authorList>
    </citation>
    <scope>NUCLEOTIDE SEQUENCE [LARGE SCALE GENOMIC DNA]</scope>
    <source>
        <strain evidence="1 2">JCM32116</strain>
    </source>
</reference>
<dbReference type="KEGG" id="scas:SACC_00090"/>
<dbReference type="AlphaFoldDB" id="A0AAQ4CMG1"/>
<sequence>MYPDRRYRGKTMKTLGPSYTELGKSIMQLLKRLDELIEKGDSSELLELAITAKEQVRELQFNLDRLVEYLEEERIERLMEDEEE</sequence>
<evidence type="ECO:0000313" key="2">
    <source>
        <dbReference type="Proteomes" id="UP001319921"/>
    </source>
</evidence>
<organism evidence="1 2">
    <name type="scientific">Saccharolobus caldissimus</name>
    <dbReference type="NCBI Taxonomy" id="1702097"/>
    <lineage>
        <taxon>Archaea</taxon>
        <taxon>Thermoproteota</taxon>
        <taxon>Thermoprotei</taxon>
        <taxon>Sulfolobales</taxon>
        <taxon>Sulfolobaceae</taxon>
        <taxon>Saccharolobus</taxon>
    </lineage>
</organism>
<protein>
    <submittedName>
        <fullName evidence="1">Uncharacterized protein</fullName>
    </submittedName>
</protein>
<accession>A0AAQ4CMG1</accession>
<dbReference type="Proteomes" id="UP001319921">
    <property type="component" value="Chromosome"/>
</dbReference>